<dbReference type="Proteomes" id="UP001596013">
    <property type="component" value="Unassembled WGS sequence"/>
</dbReference>
<keyword evidence="2" id="KW-0732">Signal</keyword>
<accession>A0ABW0JP64</accession>
<comment type="caution">
    <text evidence="4">The sequence shown here is derived from an EMBL/GenBank/DDBJ whole genome shotgun (WGS) entry which is preliminary data.</text>
</comment>
<feature type="domain" description="Amidohydrolase-related" evidence="3">
    <location>
        <begin position="38"/>
        <end position="309"/>
    </location>
</feature>
<keyword evidence="1" id="KW-0456">Lyase</keyword>
<organism evidence="4 5">
    <name type="scientific">Rhodanobacter umsongensis</name>
    <dbReference type="NCBI Taxonomy" id="633153"/>
    <lineage>
        <taxon>Bacteria</taxon>
        <taxon>Pseudomonadati</taxon>
        <taxon>Pseudomonadota</taxon>
        <taxon>Gammaproteobacteria</taxon>
        <taxon>Lysobacterales</taxon>
        <taxon>Rhodanobacteraceae</taxon>
        <taxon>Rhodanobacter</taxon>
    </lineage>
</organism>
<evidence type="ECO:0000256" key="2">
    <source>
        <dbReference type="SAM" id="SignalP"/>
    </source>
</evidence>
<dbReference type="PANTHER" id="PTHR21240">
    <property type="entry name" value="2-AMINO-3-CARBOXYLMUCONATE-6-SEMIALDEHYDE DECARBOXYLASE"/>
    <property type="match status" value="1"/>
</dbReference>
<proteinExistence type="predicted"/>
<dbReference type="InterPro" id="IPR032466">
    <property type="entry name" value="Metal_Hydrolase"/>
</dbReference>
<dbReference type="InterPro" id="IPR032465">
    <property type="entry name" value="ACMSD"/>
</dbReference>
<dbReference type="EMBL" id="JBHSMK010000009">
    <property type="protein sequence ID" value="MFC5437824.1"/>
    <property type="molecule type" value="Genomic_DNA"/>
</dbReference>
<sequence length="361" mass="39110">MRWIRKGFLPAFGLASCAAAFAAAGAQPPSPRLVPVLVDHHVHLNAPAIQAFLPDFCKSVSRFGKCDPALTTPHTPADLLTAMDKAGIKRALVLSTGYLAESPMIDPPRADAASLMHAANDWTVDLVRRHPARFRAFIAVDPLRPTALPEIARWRGNAAVAGLKLHLTSSGVDLRRDKDVAALGQVFAAAARNHWAILIHLRTQRADYGATDVRRFIKDVLPAAAGTPVQIAHAGGWGGVDKATLSALGAFADAIETNPEAFRQVWFDLSGVWTGKTPDAEKIALAALIRRVGPRHFLSGSDWPYNGTDLADYYHRTYPQLPLTPKEWAVIRSNIAPYARALRRVPACCRQIKPAGPPHQG</sequence>
<dbReference type="Gene3D" id="3.20.20.140">
    <property type="entry name" value="Metal-dependent hydrolases"/>
    <property type="match status" value="1"/>
</dbReference>
<gene>
    <name evidence="4" type="ORF">ACFPME_14775</name>
</gene>
<dbReference type="Pfam" id="PF04909">
    <property type="entry name" value="Amidohydro_2"/>
    <property type="match status" value="1"/>
</dbReference>
<dbReference type="RefSeq" id="WP_377306418.1">
    <property type="nucleotide sequence ID" value="NZ_JBHSMK010000009.1"/>
</dbReference>
<reference evidence="5" key="1">
    <citation type="journal article" date="2019" name="Int. J. Syst. Evol. Microbiol.">
        <title>The Global Catalogue of Microorganisms (GCM) 10K type strain sequencing project: providing services to taxonomists for standard genome sequencing and annotation.</title>
        <authorList>
            <consortium name="The Broad Institute Genomics Platform"/>
            <consortium name="The Broad Institute Genome Sequencing Center for Infectious Disease"/>
            <person name="Wu L."/>
            <person name="Ma J."/>
        </authorList>
    </citation>
    <scope>NUCLEOTIDE SEQUENCE [LARGE SCALE GENOMIC DNA]</scope>
    <source>
        <strain evidence="5">JCM 17130</strain>
    </source>
</reference>
<evidence type="ECO:0000256" key="1">
    <source>
        <dbReference type="ARBA" id="ARBA00023239"/>
    </source>
</evidence>
<feature type="signal peptide" evidence="2">
    <location>
        <begin position="1"/>
        <end position="22"/>
    </location>
</feature>
<protein>
    <submittedName>
        <fullName evidence="4">Amidohydrolase family protein</fullName>
    </submittedName>
</protein>
<evidence type="ECO:0000313" key="4">
    <source>
        <dbReference type="EMBL" id="MFC5437824.1"/>
    </source>
</evidence>
<dbReference type="InterPro" id="IPR006680">
    <property type="entry name" value="Amidohydro-rel"/>
</dbReference>
<name>A0ABW0JP64_9GAMM</name>
<dbReference type="SUPFAM" id="SSF51556">
    <property type="entry name" value="Metallo-dependent hydrolases"/>
    <property type="match status" value="1"/>
</dbReference>
<dbReference type="PROSITE" id="PS51257">
    <property type="entry name" value="PROKAR_LIPOPROTEIN"/>
    <property type="match status" value="1"/>
</dbReference>
<keyword evidence="5" id="KW-1185">Reference proteome</keyword>
<evidence type="ECO:0000313" key="5">
    <source>
        <dbReference type="Proteomes" id="UP001596013"/>
    </source>
</evidence>
<feature type="chain" id="PRO_5045378024" evidence="2">
    <location>
        <begin position="23"/>
        <end position="361"/>
    </location>
</feature>
<evidence type="ECO:0000259" key="3">
    <source>
        <dbReference type="Pfam" id="PF04909"/>
    </source>
</evidence>